<feature type="repeat" description="WD" evidence="9">
    <location>
        <begin position="103"/>
        <end position="144"/>
    </location>
</feature>
<evidence type="ECO:0008006" key="12">
    <source>
        <dbReference type="Google" id="ProtNLM"/>
    </source>
</evidence>
<dbReference type="OrthoDB" id="27537at2759"/>
<keyword evidence="11" id="KW-1185">Reference proteome</keyword>
<dbReference type="EnsemblMetazoa" id="CLYHEMT019680.1">
    <property type="protein sequence ID" value="CLYHEMP019680.1"/>
    <property type="gene ID" value="CLYHEMG019680"/>
</dbReference>
<comment type="similarity">
    <text evidence="2">Belongs to the WD repeat SWD2 family.</text>
</comment>
<dbReference type="InterPro" id="IPR020472">
    <property type="entry name" value="WD40_PAC1"/>
</dbReference>
<dbReference type="AlphaFoldDB" id="A0A7M5XA11"/>
<reference evidence="10" key="1">
    <citation type="submission" date="2021-01" db="UniProtKB">
        <authorList>
            <consortium name="EnsemblMetazoa"/>
        </authorList>
    </citation>
    <scope>IDENTIFICATION</scope>
</reference>
<dbReference type="Proteomes" id="UP000594262">
    <property type="component" value="Unplaced"/>
</dbReference>
<feature type="repeat" description="WD" evidence="9">
    <location>
        <begin position="238"/>
        <end position="279"/>
    </location>
</feature>
<dbReference type="PANTHER" id="PTHR19861:SF0">
    <property type="entry name" value="WD REPEAT-CONTAINING PROTEIN 82"/>
    <property type="match status" value="1"/>
</dbReference>
<dbReference type="RefSeq" id="XP_066924318.1">
    <property type="nucleotide sequence ID" value="XM_067068217.1"/>
</dbReference>
<dbReference type="GO" id="GO:0003682">
    <property type="term" value="F:chromatin binding"/>
    <property type="evidence" value="ECO:0007669"/>
    <property type="project" value="TreeGrafter"/>
</dbReference>
<evidence type="ECO:0000256" key="4">
    <source>
        <dbReference type="ARBA" id="ARBA00022574"/>
    </source>
</evidence>
<evidence type="ECO:0000256" key="8">
    <source>
        <dbReference type="ARBA" id="ARBA00023242"/>
    </source>
</evidence>
<name>A0A7M5XA11_9CNID</name>
<proteinExistence type="inferred from homology"/>
<dbReference type="Gene3D" id="2.130.10.10">
    <property type="entry name" value="YVTN repeat-like/Quinoprotein amine dehydrogenase"/>
    <property type="match status" value="2"/>
</dbReference>
<dbReference type="PANTHER" id="PTHR19861">
    <property type="entry name" value="WD40 REPEAT PROTEIN SWD2"/>
    <property type="match status" value="1"/>
</dbReference>
<dbReference type="PROSITE" id="PS50082">
    <property type="entry name" value="WD_REPEATS_2"/>
    <property type="match status" value="3"/>
</dbReference>
<dbReference type="InterPro" id="IPR036322">
    <property type="entry name" value="WD40_repeat_dom_sf"/>
</dbReference>
<protein>
    <recommendedName>
        <fullName evidence="12">WD repeat-containing protein 82</fullName>
    </recommendedName>
</protein>
<accession>A0A7M5XA11</accession>
<dbReference type="SUPFAM" id="SSF50978">
    <property type="entry name" value="WD40 repeat-like"/>
    <property type="match status" value="1"/>
</dbReference>
<keyword evidence="8" id="KW-0539">Nucleus</keyword>
<dbReference type="InterPro" id="IPR001680">
    <property type="entry name" value="WD40_rpt"/>
</dbReference>
<dbReference type="GO" id="GO:0032785">
    <property type="term" value="P:negative regulation of DNA-templated transcription, elongation"/>
    <property type="evidence" value="ECO:0007669"/>
    <property type="project" value="UniProtKB-ARBA"/>
</dbReference>
<keyword evidence="4 9" id="KW-0853">WD repeat</keyword>
<dbReference type="FunFam" id="2.130.10.10:FF:000065">
    <property type="entry name" value="WD repeat-containing protein 82"/>
    <property type="match status" value="1"/>
</dbReference>
<keyword evidence="6" id="KW-0805">Transcription regulation</keyword>
<keyword evidence="7" id="KW-0804">Transcription</keyword>
<evidence type="ECO:0000256" key="2">
    <source>
        <dbReference type="ARBA" id="ARBA00005616"/>
    </source>
</evidence>
<dbReference type="GO" id="GO:0071027">
    <property type="term" value="P:nuclear RNA surveillance"/>
    <property type="evidence" value="ECO:0007669"/>
    <property type="project" value="UniProtKB-ARBA"/>
</dbReference>
<dbReference type="Pfam" id="PF00400">
    <property type="entry name" value="WD40"/>
    <property type="match status" value="3"/>
</dbReference>
<dbReference type="GeneID" id="136811588"/>
<evidence type="ECO:0000313" key="11">
    <source>
        <dbReference type="Proteomes" id="UP000594262"/>
    </source>
</evidence>
<dbReference type="CDD" id="cd00200">
    <property type="entry name" value="WD40"/>
    <property type="match status" value="1"/>
</dbReference>
<feature type="repeat" description="WD" evidence="9">
    <location>
        <begin position="17"/>
        <end position="58"/>
    </location>
</feature>
<evidence type="ECO:0000256" key="1">
    <source>
        <dbReference type="ARBA" id="ARBA00004123"/>
    </source>
</evidence>
<evidence type="ECO:0000313" key="10">
    <source>
        <dbReference type="EnsemblMetazoa" id="CLYHEMP019680.1"/>
    </source>
</evidence>
<keyword evidence="5" id="KW-0677">Repeat</keyword>
<keyword evidence="3" id="KW-0806">Transcription termination</keyword>
<evidence type="ECO:0000256" key="9">
    <source>
        <dbReference type="PROSITE-ProRule" id="PRU00221"/>
    </source>
</evidence>
<comment type="subcellular location">
    <subcellularLocation>
        <location evidence="1">Nucleus</location>
    </subcellularLocation>
</comment>
<sequence length="319" mass="35419">MRLTDNVIRAFKPAKIFRDNTDRINHIDYTSNGETLITSSDDDSITLYDCFDGKQKKTSNSKKYGVSLIQFTHASNTVIHTSTKVDDTIRYLSLHDNKYLRYFSGHTKTVVSLHMSPVDDSFISGSLDRTIRLWDLRSNNCQGLMHVSSRPVTSFDPEGLIFAAGVDAEIIRLYDLRTFDKGPFATFNLPQADNGVELSSIKFSNDGKKILVSTTSGLVYLLDAFQGNLLHTFMGLSTPGSGAVFLEVSFSPDSQYVLSGSSNGKIYVWSSDSGKRITVLDGMHPGSTQCVAFNPKYMMFASSCSNLAFWIPDLNEVDK</sequence>
<evidence type="ECO:0000256" key="5">
    <source>
        <dbReference type="ARBA" id="ARBA00022737"/>
    </source>
</evidence>
<dbReference type="PROSITE" id="PS50294">
    <property type="entry name" value="WD_REPEATS_REGION"/>
    <property type="match status" value="2"/>
</dbReference>
<dbReference type="SMART" id="SM00320">
    <property type="entry name" value="WD40"/>
    <property type="match status" value="6"/>
</dbReference>
<evidence type="ECO:0000256" key="6">
    <source>
        <dbReference type="ARBA" id="ARBA00023015"/>
    </source>
</evidence>
<dbReference type="GO" id="GO:0048188">
    <property type="term" value="C:Set1C/COMPASS complex"/>
    <property type="evidence" value="ECO:0007669"/>
    <property type="project" value="TreeGrafter"/>
</dbReference>
<evidence type="ECO:0000256" key="7">
    <source>
        <dbReference type="ARBA" id="ARBA00023163"/>
    </source>
</evidence>
<dbReference type="InterPro" id="IPR015943">
    <property type="entry name" value="WD40/YVTN_repeat-like_dom_sf"/>
</dbReference>
<dbReference type="InterPro" id="IPR037867">
    <property type="entry name" value="Swd2/WDR82"/>
</dbReference>
<dbReference type="GO" id="GO:0006353">
    <property type="term" value="P:DNA-templated transcription termination"/>
    <property type="evidence" value="ECO:0007669"/>
    <property type="project" value="UniProtKB-KW"/>
</dbReference>
<evidence type="ECO:0000256" key="3">
    <source>
        <dbReference type="ARBA" id="ARBA00022472"/>
    </source>
</evidence>
<organism evidence="10 11">
    <name type="scientific">Clytia hemisphaerica</name>
    <dbReference type="NCBI Taxonomy" id="252671"/>
    <lineage>
        <taxon>Eukaryota</taxon>
        <taxon>Metazoa</taxon>
        <taxon>Cnidaria</taxon>
        <taxon>Hydrozoa</taxon>
        <taxon>Hydroidolina</taxon>
        <taxon>Leptothecata</taxon>
        <taxon>Obeliida</taxon>
        <taxon>Clytiidae</taxon>
        <taxon>Clytia</taxon>
    </lineage>
</organism>
<dbReference type="PRINTS" id="PR00320">
    <property type="entry name" value="GPROTEINBRPT"/>
</dbReference>